<dbReference type="Proteomes" id="UP000077755">
    <property type="component" value="Chromosome 6"/>
</dbReference>
<dbReference type="GO" id="GO:0005506">
    <property type="term" value="F:iron ion binding"/>
    <property type="evidence" value="ECO:0007669"/>
    <property type="project" value="InterPro"/>
</dbReference>
<feature type="binding site" description="axial binding residue" evidence="11">
    <location>
        <position position="440"/>
    </location>
    <ligand>
        <name>heme</name>
        <dbReference type="ChEBI" id="CHEBI:30413"/>
    </ligand>
    <ligandPart>
        <name>Fe</name>
        <dbReference type="ChEBI" id="CHEBI:18248"/>
    </ligandPart>
</feature>
<dbReference type="CDD" id="cd20653">
    <property type="entry name" value="CYP81"/>
    <property type="match status" value="1"/>
</dbReference>
<dbReference type="InterPro" id="IPR017972">
    <property type="entry name" value="Cyt_P450_CS"/>
</dbReference>
<evidence type="ECO:0000256" key="4">
    <source>
        <dbReference type="ARBA" id="ARBA00022692"/>
    </source>
</evidence>
<evidence type="ECO:0000256" key="2">
    <source>
        <dbReference type="ARBA" id="ARBA00010617"/>
    </source>
</evidence>
<comment type="cofactor">
    <cofactor evidence="11">
        <name>heme</name>
        <dbReference type="ChEBI" id="CHEBI:30413"/>
    </cofactor>
</comment>
<evidence type="ECO:0000256" key="5">
    <source>
        <dbReference type="ARBA" id="ARBA00022723"/>
    </source>
</evidence>
<reference evidence="14" key="1">
    <citation type="journal article" date="2016" name="Nat. Genet.">
        <title>A high-quality carrot genome assembly provides new insights into carotenoid accumulation and asterid genome evolution.</title>
        <authorList>
            <person name="Iorizzo M."/>
            <person name="Ellison S."/>
            <person name="Senalik D."/>
            <person name="Zeng P."/>
            <person name="Satapoomin P."/>
            <person name="Huang J."/>
            <person name="Bowman M."/>
            <person name="Iovene M."/>
            <person name="Sanseverino W."/>
            <person name="Cavagnaro P."/>
            <person name="Yildiz M."/>
            <person name="Macko-Podgorni A."/>
            <person name="Moranska E."/>
            <person name="Grzebelus E."/>
            <person name="Grzebelus D."/>
            <person name="Ashrafi H."/>
            <person name="Zheng Z."/>
            <person name="Cheng S."/>
            <person name="Spooner D."/>
            <person name="Van Deynze A."/>
            <person name="Simon P."/>
        </authorList>
    </citation>
    <scope>NUCLEOTIDE SEQUENCE</scope>
    <source>
        <tissue evidence="14">Leaf</tissue>
    </source>
</reference>
<feature type="transmembrane region" description="Helical" evidence="13">
    <location>
        <begin position="6"/>
        <end position="23"/>
    </location>
</feature>
<sequence length="504" mass="57268">MGSETWFYLLSVMSIYVFLFYLTKHQKQSRNTKNPPSPPSLPIIGHLHLIKDPLHRMLQDLSCKYGPIFRLKFGYRAILVISSQSGAEECFTKHDISFANRPRLLVGKHLNYNYTTIAAASYGQHWRNLRRLSAIEMFSTNRLNMFLSVRREETGSLIKNLCEEVRGDSVKVKMQPRLSELSFNIIMRMICGKRYFGVEVENQEEARKLAEMIKEAFDLAGASNPGDFLSFLQWIDFGGLEKRMKRVHSTNDAFLQSVIDESRQKSGSGKTKTLVDVMLSLQEGEPEDYSDEILKGMILQLLFAGTDTTSATMEWAMSLLLNHPEALQKARDELSHHVGHKRLVEEKDLPKLQFLQSIVNETYRLFPAAPLLVPHESSDECTVGGYNVPRGTMLLVNAWAIHRDPNVWEDPTSFVPERFQGAKSEDANKLVTFGMGRRQCPGIALADKILGLCLAGLIQCFEWERIGEELVDLSESKGLTMPKAMPLEAMCKVDERMIEVLNQL</sequence>
<keyword evidence="5 11" id="KW-0479">Metal-binding</keyword>
<dbReference type="GO" id="GO:0004497">
    <property type="term" value="F:monooxygenase activity"/>
    <property type="evidence" value="ECO:0007669"/>
    <property type="project" value="UniProtKB-KW"/>
</dbReference>
<dbReference type="InterPro" id="IPR002401">
    <property type="entry name" value="Cyt_P450_E_grp-I"/>
</dbReference>
<evidence type="ECO:0000256" key="9">
    <source>
        <dbReference type="ARBA" id="ARBA00023033"/>
    </source>
</evidence>
<dbReference type="PRINTS" id="PR00385">
    <property type="entry name" value="P450"/>
</dbReference>
<evidence type="ECO:0000313" key="14">
    <source>
        <dbReference type="EMBL" id="WOH06943.1"/>
    </source>
</evidence>
<dbReference type="InterPro" id="IPR001128">
    <property type="entry name" value="Cyt_P450"/>
</dbReference>
<keyword evidence="7 12" id="KW-0560">Oxidoreductase</keyword>
<keyword evidence="9 12" id="KW-0503">Monooxygenase</keyword>
<dbReference type="EMBL" id="CP093348">
    <property type="protein sequence ID" value="WOH06943.1"/>
    <property type="molecule type" value="Genomic_DNA"/>
</dbReference>
<evidence type="ECO:0000313" key="15">
    <source>
        <dbReference type="Proteomes" id="UP000077755"/>
    </source>
</evidence>
<dbReference type="AlphaFoldDB" id="A0AAF0XFF4"/>
<evidence type="ECO:0000256" key="10">
    <source>
        <dbReference type="ARBA" id="ARBA00023136"/>
    </source>
</evidence>
<dbReference type="GO" id="GO:0016705">
    <property type="term" value="F:oxidoreductase activity, acting on paired donors, with incorporation or reduction of molecular oxygen"/>
    <property type="evidence" value="ECO:0007669"/>
    <property type="project" value="InterPro"/>
</dbReference>
<dbReference type="InterPro" id="IPR050651">
    <property type="entry name" value="Plant_Cytochrome_P450_Monoox"/>
</dbReference>
<dbReference type="Pfam" id="PF00067">
    <property type="entry name" value="p450"/>
    <property type="match status" value="1"/>
</dbReference>
<keyword evidence="4 13" id="KW-0812">Transmembrane</keyword>
<evidence type="ECO:0008006" key="16">
    <source>
        <dbReference type="Google" id="ProtNLM"/>
    </source>
</evidence>
<dbReference type="InterPro" id="IPR036396">
    <property type="entry name" value="Cyt_P450_sf"/>
</dbReference>
<comment type="subcellular location">
    <subcellularLocation>
        <location evidence="1">Membrane</location>
        <topology evidence="1">Single-pass membrane protein</topology>
    </subcellularLocation>
</comment>
<evidence type="ECO:0000256" key="11">
    <source>
        <dbReference type="PIRSR" id="PIRSR602401-1"/>
    </source>
</evidence>
<proteinExistence type="inferred from homology"/>
<evidence type="ECO:0000256" key="7">
    <source>
        <dbReference type="ARBA" id="ARBA00023002"/>
    </source>
</evidence>
<evidence type="ECO:0000256" key="8">
    <source>
        <dbReference type="ARBA" id="ARBA00023004"/>
    </source>
</evidence>
<dbReference type="Gene3D" id="1.10.630.10">
    <property type="entry name" value="Cytochrome P450"/>
    <property type="match status" value="1"/>
</dbReference>
<comment type="similarity">
    <text evidence="2 12">Belongs to the cytochrome P450 family.</text>
</comment>
<evidence type="ECO:0000256" key="13">
    <source>
        <dbReference type="SAM" id="Phobius"/>
    </source>
</evidence>
<evidence type="ECO:0000256" key="3">
    <source>
        <dbReference type="ARBA" id="ARBA00022617"/>
    </source>
</evidence>
<dbReference type="PANTHER" id="PTHR47947">
    <property type="entry name" value="CYTOCHROME P450 82C3-RELATED"/>
    <property type="match status" value="1"/>
</dbReference>
<gene>
    <name evidence="14" type="ORF">DCAR_0626372</name>
</gene>
<accession>A0AAF0XFF4</accession>
<dbReference type="PANTHER" id="PTHR47947:SF62">
    <property type="entry name" value="CYTOCHROME P450, FAMILY 81, SUBFAMILY D, POLYPEPTIDE 5"/>
    <property type="match status" value="1"/>
</dbReference>
<protein>
    <recommendedName>
        <fullName evidence="16">Cytochrome P450</fullName>
    </recommendedName>
</protein>
<keyword evidence="15" id="KW-1185">Reference proteome</keyword>
<keyword evidence="3 11" id="KW-0349">Heme</keyword>
<keyword evidence="8 11" id="KW-0408">Iron</keyword>
<keyword evidence="6 13" id="KW-1133">Transmembrane helix</keyword>
<evidence type="ECO:0000256" key="1">
    <source>
        <dbReference type="ARBA" id="ARBA00004167"/>
    </source>
</evidence>
<dbReference type="PROSITE" id="PS00086">
    <property type="entry name" value="CYTOCHROME_P450"/>
    <property type="match status" value="1"/>
</dbReference>
<dbReference type="KEGG" id="dcr:108226338"/>
<organism evidence="14 15">
    <name type="scientific">Daucus carota subsp. sativus</name>
    <name type="common">Carrot</name>
    <dbReference type="NCBI Taxonomy" id="79200"/>
    <lineage>
        <taxon>Eukaryota</taxon>
        <taxon>Viridiplantae</taxon>
        <taxon>Streptophyta</taxon>
        <taxon>Embryophyta</taxon>
        <taxon>Tracheophyta</taxon>
        <taxon>Spermatophyta</taxon>
        <taxon>Magnoliopsida</taxon>
        <taxon>eudicotyledons</taxon>
        <taxon>Gunneridae</taxon>
        <taxon>Pentapetalae</taxon>
        <taxon>asterids</taxon>
        <taxon>campanulids</taxon>
        <taxon>Apiales</taxon>
        <taxon>Apiaceae</taxon>
        <taxon>Apioideae</taxon>
        <taxon>Scandiceae</taxon>
        <taxon>Daucinae</taxon>
        <taxon>Daucus</taxon>
        <taxon>Daucus sect. Daucus</taxon>
    </lineage>
</organism>
<keyword evidence="10 13" id="KW-0472">Membrane</keyword>
<evidence type="ECO:0000256" key="6">
    <source>
        <dbReference type="ARBA" id="ARBA00022989"/>
    </source>
</evidence>
<evidence type="ECO:0000256" key="12">
    <source>
        <dbReference type="RuleBase" id="RU000461"/>
    </source>
</evidence>
<reference evidence="14" key="2">
    <citation type="submission" date="2022-03" db="EMBL/GenBank/DDBJ databases">
        <title>Draft title - Genomic analysis of global carrot germplasm unveils the trajectory of domestication and the origin of high carotenoid orange carrot.</title>
        <authorList>
            <person name="Iorizzo M."/>
            <person name="Ellison S."/>
            <person name="Senalik D."/>
            <person name="Macko-Podgorni A."/>
            <person name="Grzebelus D."/>
            <person name="Bostan H."/>
            <person name="Rolling W."/>
            <person name="Curaba J."/>
            <person name="Simon P."/>
        </authorList>
    </citation>
    <scope>NUCLEOTIDE SEQUENCE</scope>
    <source>
        <tissue evidence="14">Leaf</tissue>
    </source>
</reference>
<dbReference type="GO" id="GO:0016020">
    <property type="term" value="C:membrane"/>
    <property type="evidence" value="ECO:0007669"/>
    <property type="project" value="UniProtKB-SubCell"/>
</dbReference>
<dbReference type="PRINTS" id="PR00463">
    <property type="entry name" value="EP450I"/>
</dbReference>
<dbReference type="SUPFAM" id="SSF48264">
    <property type="entry name" value="Cytochrome P450"/>
    <property type="match status" value="1"/>
</dbReference>
<dbReference type="GO" id="GO:0020037">
    <property type="term" value="F:heme binding"/>
    <property type="evidence" value="ECO:0007669"/>
    <property type="project" value="InterPro"/>
</dbReference>
<dbReference type="FunFam" id="1.10.630.10:FF:000023">
    <property type="entry name" value="Cytochrome P450 family protein"/>
    <property type="match status" value="1"/>
</dbReference>
<name>A0AAF0XFF4_DAUCS</name>